<accession>A0A6G6GIK0</accession>
<dbReference type="KEGG" id="mgel:G5B37_01825"/>
<evidence type="ECO:0000256" key="1">
    <source>
        <dbReference type="SAM" id="Phobius"/>
    </source>
</evidence>
<dbReference type="EMBL" id="CP049057">
    <property type="protein sequence ID" value="QIE58344.1"/>
    <property type="molecule type" value="Genomic_DNA"/>
</dbReference>
<name>A0A6G6GIK0_9FLAO</name>
<dbReference type="RefSeq" id="WP_164678351.1">
    <property type="nucleotide sequence ID" value="NZ_CP049057.1"/>
</dbReference>
<proteinExistence type="predicted"/>
<reference evidence="2 3" key="1">
    <citation type="submission" date="2020-02" db="EMBL/GenBank/DDBJ databases">
        <title>Complete genome sequence of Flavobacteriaceae bacterium.</title>
        <authorList>
            <person name="Kim S.-J."/>
            <person name="Kim Y.-S."/>
            <person name="Kim K.-H."/>
        </authorList>
    </citation>
    <scope>NUCLEOTIDE SEQUENCE [LARGE SCALE GENOMIC DNA]</scope>
    <source>
        <strain evidence="2 3">RR4-40</strain>
    </source>
</reference>
<keyword evidence="3" id="KW-1185">Reference proteome</keyword>
<evidence type="ECO:0000313" key="2">
    <source>
        <dbReference type="EMBL" id="QIE58344.1"/>
    </source>
</evidence>
<keyword evidence="1" id="KW-1133">Transmembrane helix</keyword>
<evidence type="ECO:0000313" key="3">
    <source>
        <dbReference type="Proteomes" id="UP000505306"/>
    </source>
</evidence>
<keyword evidence="1" id="KW-0472">Membrane</keyword>
<sequence>MTTQNNKSKPQNHLTTDKKSLFVGGLIVVLIASTPFLFYSYESFPADSNVWETFLFTTTTGYDSFLYYAWYFVGKAIPLMLLLIWFFTCRHWWHWIILVPIAMYAFQLWGVINQNYDQMDELEIYYVIPLMMVLVPFVYLIRARLFAKVRGDSLEKFEEELGKKRTFWKQITELFR</sequence>
<feature type="transmembrane region" description="Helical" evidence="1">
    <location>
        <begin position="65"/>
        <end position="85"/>
    </location>
</feature>
<dbReference type="AlphaFoldDB" id="A0A6G6GIK0"/>
<feature type="transmembrane region" description="Helical" evidence="1">
    <location>
        <begin position="92"/>
        <end position="112"/>
    </location>
</feature>
<organism evidence="2 3">
    <name type="scientific">Rasiella rasia</name>
    <dbReference type="NCBI Taxonomy" id="2744027"/>
    <lineage>
        <taxon>Bacteria</taxon>
        <taxon>Pseudomonadati</taxon>
        <taxon>Bacteroidota</taxon>
        <taxon>Flavobacteriia</taxon>
        <taxon>Flavobacteriales</taxon>
        <taxon>Flavobacteriaceae</taxon>
        <taxon>Rasiella</taxon>
    </lineage>
</organism>
<keyword evidence="1" id="KW-0812">Transmembrane</keyword>
<gene>
    <name evidence="2" type="ORF">G5B37_01825</name>
</gene>
<protein>
    <submittedName>
        <fullName evidence="2">Uncharacterized protein</fullName>
    </submittedName>
</protein>
<feature type="transmembrane region" description="Helical" evidence="1">
    <location>
        <begin position="21"/>
        <end position="41"/>
    </location>
</feature>
<dbReference type="Proteomes" id="UP000505306">
    <property type="component" value="Chromosome"/>
</dbReference>
<feature type="transmembrane region" description="Helical" evidence="1">
    <location>
        <begin position="124"/>
        <end position="141"/>
    </location>
</feature>